<feature type="compositionally biased region" description="Basic residues" evidence="1">
    <location>
        <begin position="239"/>
        <end position="255"/>
    </location>
</feature>
<feature type="region of interest" description="Disordered" evidence="1">
    <location>
        <begin position="155"/>
        <end position="184"/>
    </location>
</feature>
<feature type="compositionally biased region" description="Basic residues" evidence="1">
    <location>
        <begin position="44"/>
        <end position="59"/>
    </location>
</feature>
<reference evidence="2 3" key="1">
    <citation type="submission" date="2024-02" db="EMBL/GenBank/DDBJ databases">
        <title>A chromosome-level genome assembly of Drosophila madeirensis, a fruit fly species endemic to Madeira island.</title>
        <authorList>
            <person name="Tomihara K."/>
            <person name="Llopart A."/>
            <person name="Yamamoto D."/>
        </authorList>
    </citation>
    <scope>NUCLEOTIDE SEQUENCE [LARGE SCALE GENOMIC DNA]</scope>
    <source>
        <strain evidence="2 3">RF1</strain>
    </source>
</reference>
<feature type="region of interest" description="Disordered" evidence="1">
    <location>
        <begin position="1"/>
        <end position="89"/>
    </location>
</feature>
<dbReference type="EMBL" id="AP029266">
    <property type="protein sequence ID" value="BFG01181.1"/>
    <property type="molecule type" value="Genomic_DNA"/>
</dbReference>
<proteinExistence type="predicted"/>
<dbReference type="AlphaFoldDB" id="A0AAU9G0Z6"/>
<feature type="compositionally biased region" description="Polar residues" evidence="1">
    <location>
        <begin position="32"/>
        <end position="43"/>
    </location>
</feature>
<sequence>MAPKKSQGARRRGTTVSLHDFLFGDEEATAEKPNQNITDPSKSSSRKKNTPKKYKTKKPKSTDAKPLMATSEASRFRDNSSTNDGKPAMCALGCEEGSNQQMPINGHITSQDVAPGGNSNIQQFTESQAHNALVARLSELMAEIATEAVIYSDSYDQPTMGNSQPKPRRRGRRNHNRRRGGAGRRVWALSMQDGFMPPNIRRMPGNYTLQTQSQLDNKPTYYIDENYNILASEPSQWKRTNRGGGRRRMQRSRRQRHIKETVEMENAFVEPTPPPPPSAPLACPCGCQDIASDRASAPFPESQNLLVVPVDEYVTATGGFKKVTIQMLVTPGRIDIPEHITTSLVLYHPETGEIAARNDTDNVSHYGGNRLECEWFNSLGKVQPIHIEMWSRPGQILPEFLVPKTDGNYIPYCRIPGEMFSFQPAPEVPESAINPNRDYHSKPGTGFYYPQPEQVGPGQQRTVRVQPRFDCTQSAFIFNTVHAESAHAGPNPYVPDFIPLSNDQTNAPSYNFDGYQNNQSPTNLNYSQNEADVDYSNMDWN</sequence>
<feature type="compositionally biased region" description="Basic residues" evidence="1">
    <location>
        <begin position="166"/>
        <end position="182"/>
    </location>
</feature>
<feature type="region of interest" description="Disordered" evidence="1">
    <location>
        <begin position="516"/>
        <end position="541"/>
    </location>
</feature>
<feature type="compositionally biased region" description="Polar residues" evidence="1">
    <location>
        <begin position="516"/>
        <end position="530"/>
    </location>
</feature>
<evidence type="ECO:0000313" key="3">
    <source>
        <dbReference type="Proteomes" id="UP001500889"/>
    </source>
</evidence>
<protein>
    <submittedName>
        <fullName evidence="2">Uncharacterized protein</fullName>
    </submittedName>
</protein>
<name>A0AAU9G0Z6_DROMD</name>
<organism evidence="2 3">
    <name type="scientific">Drosophila madeirensis</name>
    <name type="common">Fruit fly</name>
    <dbReference type="NCBI Taxonomy" id="30013"/>
    <lineage>
        <taxon>Eukaryota</taxon>
        <taxon>Metazoa</taxon>
        <taxon>Ecdysozoa</taxon>
        <taxon>Arthropoda</taxon>
        <taxon>Hexapoda</taxon>
        <taxon>Insecta</taxon>
        <taxon>Pterygota</taxon>
        <taxon>Neoptera</taxon>
        <taxon>Endopterygota</taxon>
        <taxon>Diptera</taxon>
        <taxon>Brachycera</taxon>
        <taxon>Muscomorpha</taxon>
        <taxon>Ephydroidea</taxon>
        <taxon>Drosophilidae</taxon>
        <taxon>Drosophila</taxon>
        <taxon>Sophophora</taxon>
    </lineage>
</organism>
<evidence type="ECO:0000313" key="2">
    <source>
        <dbReference type="EMBL" id="BFG01181.1"/>
    </source>
</evidence>
<gene>
    <name evidence="2" type="ORF">DMAD_00998</name>
</gene>
<feature type="region of interest" description="Disordered" evidence="1">
    <location>
        <begin position="236"/>
        <end position="255"/>
    </location>
</feature>
<dbReference type="Proteomes" id="UP001500889">
    <property type="component" value="Chromosome A"/>
</dbReference>
<keyword evidence="3" id="KW-1185">Reference proteome</keyword>
<evidence type="ECO:0000256" key="1">
    <source>
        <dbReference type="SAM" id="MobiDB-lite"/>
    </source>
</evidence>
<accession>A0AAU9G0Z6</accession>
<feature type="compositionally biased region" description="Polar residues" evidence="1">
    <location>
        <begin position="155"/>
        <end position="165"/>
    </location>
</feature>